<evidence type="ECO:0000256" key="4">
    <source>
        <dbReference type="ARBA" id="ARBA00022989"/>
    </source>
</evidence>
<feature type="transmembrane region" description="Helical" evidence="7">
    <location>
        <begin position="248"/>
        <end position="273"/>
    </location>
</feature>
<dbReference type="PANTHER" id="PTHR21716:SF16">
    <property type="entry name" value="BLL1467 PROTEIN"/>
    <property type="match status" value="1"/>
</dbReference>
<reference evidence="8" key="1">
    <citation type="submission" date="2022-10" db="EMBL/GenBank/DDBJ databases">
        <title>Hoeflea sp. G2-23, isolated from marine algae.</title>
        <authorList>
            <person name="Kristyanto S."/>
            <person name="Kim J.M."/>
            <person name="Jeon C.O."/>
        </authorList>
    </citation>
    <scope>NUCLEOTIDE SEQUENCE</scope>
    <source>
        <strain evidence="8">G2-23</strain>
    </source>
</reference>
<accession>A0ABT3Z7D7</accession>
<organism evidence="8 9">
    <name type="scientific">Hoeflea algicola</name>
    <dbReference type="NCBI Taxonomy" id="2983763"/>
    <lineage>
        <taxon>Bacteria</taxon>
        <taxon>Pseudomonadati</taxon>
        <taxon>Pseudomonadota</taxon>
        <taxon>Alphaproteobacteria</taxon>
        <taxon>Hyphomicrobiales</taxon>
        <taxon>Rhizobiaceae</taxon>
        <taxon>Hoeflea</taxon>
    </lineage>
</organism>
<protein>
    <submittedName>
        <fullName evidence="8">AI-2E family transporter</fullName>
    </submittedName>
</protein>
<keyword evidence="9" id="KW-1185">Reference proteome</keyword>
<keyword evidence="3 7" id="KW-0812">Transmembrane</keyword>
<feature type="transmembrane region" description="Helical" evidence="7">
    <location>
        <begin position="161"/>
        <end position="183"/>
    </location>
</feature>
<evidence type="ECO:0000313" key="8">
    <source>
        <dbReference type="EMBL" id="MCY0147668.1"/>
    </source>
</evidence>
<comment type="subcellular location">
    <subcellularLocation>
        <location evidence="1">Membrane</location>
        <topology evidence="1">Multi-pass membrane protein</topology>
    </subcellularLocation>
</comment>
<comment type="caution">
    <text evidence="8">The sequence shown here is derived from an EMBL/GenBank/DDBJ whole genome shotgun (WGS) entry which is preliminary data.</text>
</comment>
<comment type="similarity">
    <text evidence="2">Belongs to the autoinducer-2 exporter (AI-2E) (TC 2.A.86) family.</text>
</comment>
<feature type="transmembrane region" description="Helical" evidence="7">
    <location>
        <begin position="324"/>
        <end position="345"/>
    </location>
</feature>
<dbReference type="Proteomes" id="UP001073227">
    <property type="component" value="Unassembled WGS sequence"/>
</dbReference>
<evidence type="ECO:0000256" key="3">
    <source>
        <dbReference type="ARBA" id="ARBA00022692"/>
    </source>
</evidence>
<dbReference type="EMBL" id="JAOVZR010000001">
    <property type="protein sequence ID" value="MCY0147668.1"/>
    <property type="molecule type" value="Genomic_DNA"/>
</dbReference>
<sequence>MKRIYRMEPPVVRIAAKTGLDASLESIARISIIVIGLVAAFAALDQAQPFLSPVSLAIITGLMASPVASALERYIPASLSAAIVVLLFLAMIASAIALFSMPLSIWSERLPEIWRELQFYLTDWSSAFETLGGVQEQIKAIAGGKAQMTVDIADNSAVEEIATLAPALAAQIILFLASLYFFLATRHTIRTSILSLCFSRRARLRTARVFRDAEWFVSRYLLSISVINAGLGFATATAMWLLDVPQPYLWGMLAFILNYVVYIGPAVMAGILLGVGLATWNSPPAVFLPMLVYLGINMIEAQFVTPQVIGRSVTLNPFFVFLSLAFWIWLWGPVGGLLAVPFLLIGHAVMRNAIPLTTRPAPEAAALKKIDACRNLGQSFAFLDCHHRRAGPALSHTRSSPAGTPFDAKRKLP</sequence>
<feature type="transmembrane region" description="Helical" evidence="7">
    <location>
        <begin position="220"/>
        <end position="242"/>
    </location>
</feature>
<feature type="region of interest" description="Disordered" evidence="6">
    <location>
        <begin position="392"/>
        <end position="413"/>
    </location>
</feature>
<dbReference type="InterPro" id="IPR002549">
    <property type="entry name" value="AI-2E-like"/>
</dbReference>
<dbReference type="PANTHER" id="PTHR21716">
    <property type="entry name" value="TRANSMEMBRANE PROTEIN"/>
    <property type="match status" value="1"/>
</dbReference>
<evidence type="ECO:0000256" key="6">
    <source>
        <dbReference type="SAM" id="MobiDB-lite"/>
    </source>
</evidence>
<evidence type="ECO:0000256" key="5">
    <source>
        <dbReference type="ARBA" id="ARBA00023136"/>
    </source>
</evidence>
<feature type="transmembrane region" description="Helical" evidence="7">
    <location>
        <begin position="83"/>
        <end position="106"/>
    </location>
</feature>
<evidence type="ECO:0000313" key="9">
    <source>
        <dbReference type="Proteomes" id="UP001073227"/>
    </source>
</evidence>
<proteinExistence type="inferred from homology"/>
<feature type="transmembrane region" description="Helical" evidence="7">
    <location>
        <begin position="285"/>
        <end position="304"/>
    </location>
</feature>
<evidence type="ECO:0000256" key="1">
    <source>
        <dbReference type="ARBA" id="ARBA00004141"/>
    </source>
</evidence>
<feature type="transmembrane region" description="Helical" evidence="7">
    <location>
        <begin position="27"/>
        <end position="44"/>
    </location>
</feature>
<evidence type="ECO:0000256" key="7">
    <source>
        <dbReference type="SAM" id="Phobius"/>
    </source>
</evidence>
<keyword evidence="4 7" id="KW-1133">Transmembrane helix</keyword>
<name>A0ABT3Z7D7_9HYPH</name>
<gene>
    <name evidence="8" type="ORF">OEG84_08050</name>
</gene>
<dbReference type="Pfam" id="PF01594">
    <property type="entry name" value="AI-2E_transport"/>
    <property type="match status" value="1"/>
</dbReference>
<keyword evidence="5 7" id="KW-0472">Membrane</keyword>
<feature type="transmembrane region" description="Helical" evidence="7">
    <location>
        <begin position="50"/>
        <end position="71"/>
    </location>
</feature>
<evidence type="ECO:0000256" key="2">
    <source>
        <dbReference type="ARBA" id="ARBA00009773"/>
    </source>
</evidence>
<dbReference type="RefSeq" id="WP_267653266.1">
    <property type="nucleotide sequence ID" value="NZ_JAOVZR010000001.1"/>
</dbReference>